<keyword evidence="8" id="KW-0443">Lipid metabolism</keyword>
<dbReference type="CDD" id="cd08939">
    <property type="entry name" value="KDSR-like_SDR_c"/>
    <property type="match status" value="1"/>
</dbReference>
<evidence type="ECO:0000256" key="4">
    <source>
        <dbReference type="ARBA" id="ARBA00022824"/>
    </source>
</evidence>
<dbReference type="Gene3D" id="3.40.50.720">
    <property type="entry name" value="NAD(P)-binding Rossmann-like Domain"/>
    <property type="match status" value="1"/>
</dbReference>
<dbReference type="Pfam" id="PF00106">
    <property type="entry name" value="adh_short"/>
    <property type="match status" value="1"/>
</dbReference>
<dbReference type="InterPro" id="IPR036291">
    <property type="entry name" value="NAD(P)-bd_dom_sf"/>
</dbReference>
<dbReference type="EMBL" id="CAJVRL010000064">
    <property type="protein sequence ID" value="CAG8955554.1"/>
    <property type="molecule type" value="Genomic_DNA"/>
</dbReference>
<keyword evidence="7" id="KW-0560">Oxidoreductase</keyword>
<dbReference type="PANTHER" id="PTHR43550:SF3">
    <property type="entry name" value="3-KETODIHYDROSPHINGOSINE REDUCTASE"/>
    <property type="match status" value="1"/>
</dbReference>
<comment type="function">
    <text evidence="10">Catalyzes the reduction of 3'-oxosphinganine (3-ketodihydrosphingosine/KDS) to sphinganine (dihydrosphingosine/DHS), the second step of de novo sphingolipid biosynthesis.</text>
</comment>
<evidence type="ECO:0000256" key="1">
    <source>
        <dbReference type="ARBA" id="ARBA00004240"/>
    </source>
</evidence>
<keyword evidence="5" id="KW-0521">NADP</keyword>
<keyword evidence="6" id="KW-0746">Sphingolipid metabolism</keyword>
<evidence type="ECO:0000256" key="9">
    <source>
        <dbReference type="ARBA" id="ARBA00026112"/>
    </source>
</evidence>
<comment type="subcellular location">
    <subcellularLocation>
        <location evidence="1">Endoplasmic reticulum</location>
    </subcellularLocation>
</comment>
<organism evidence="13 14">
    <name type="scientific">Hymenoscyphus fraxineus</name>
    <dbReference type="NCBI Taxonomy" id="746836"/>
    <lineage>
        <taxon>Eukaryota</taxon>
        <taxon>Fungi</taxon>
        <taxon>Dikarya</taxon>
        <taxon>Ascomycota</taxon>
        <taxon>Pezizomycotina</taxon>
        <taxon>Leotiomycetes</taxon>
        <taxon>Helotiales</taxon>
        <taxon>Helotiaceae</taxon>
        <taxon>Hymenoscyphus</taxon>
    </lineage>
</organism>
<evidence type="ECO:0000313" key="14">
    <source>
        <dbReference type="Proteomes" id="UP000696280"/>
    </source>
</evidence>
<dbReference type="InterPro" id="IPR002347">
    <property type="entry name" value="SDR_fam"/>
</dbReference>
<keyword evidence="12" id="KW-1133">Transmembrane helix</keyword>
<sequence length="315" mass="35185">MDLQGKVVFIAGGSTGLGREIAKKVASEGSHVTIFARRQEVLEKAWQEISAVKQNTSQRIAAVPLDMSDYSQVETIMKSQKTLPDILYCVAGGTPTQCGFLIDITAADIESCMKNNYYTSAYMAHWMLRAWIEDDKTAERETPRLRQIVFINSAAAFLGLPGYTAYTPSKCAVRALADTLRMEALRYSSQVSTYTIHCAFPSNFITESFFEEQKRKPKITKEIEGTLGTVLELRKKFPSAEKVAQQIIKGVSRGEFALCDDSLEGAMFFANMVGPSPKRGLGIVDSIFAILVGFFVWPNLRRIWERKLKRESGFV</sequence>
<gene>
    <name evidence="13" type="ORF">HYFRA_00009508</name>
</gene>
<dbReference type="GO" id="GO:0006666">
    <property type="term" value="P:3-keto-sphinganine metabolic process"/>
    <property type="evidence" value="ECO:0007669"/>
    <property type="project" value="InterPro"/>
</dbReference>
<dbReference type="GO" id="GO:0047560">
    <property type="term" value="F:3-dehydrosphinganine reductase activity"/>
    <property type="evidence" value="ECO:0007669"/>
    <property type="project" value="UniProtKB-EC"/>
</dbReference>
<keyword evidence="4" id="KW-0256">Endoplasmic reticulum</keyword>
<reference evidence="13" key="1">
    <citation type="submission" date="2021-07" db="EMBL/GenBank/DDBJ databases">
        <authorList>
            <person name="Durling M."/>
        </authorList>
    </citation>
    <scope>NUCLEOTIDE SEQUENCE</scope>
</reference>
<dbReference type="SUPFAM" id="SSF51735">
    <property type="entry name" value="NAD(P)-binding Rossmann-fold domains"/>
    <property type="match status" value="1"/>
</dbReference>
<evidence type="ECO:0000256" key="2">
    <source>
        <dbReference type="ARBA" id="ARBA00004760"/>
    </source>
</evidence>
<keyword evidence="12" id="KW-0472">Membrane</keyword>
<dbReference type="OrthoDB" id="10267115at2759"/>
<feature type="transmembrane region" description="Helical" evidence="12">
    <location>
        <begin position="280"/>
        <end position="300"/>
    </location>
</feature>
<evidence type="ECO:0000256" key="11">
    <source>
        <dbReference type="ARBA" id="ARBA00048930"/>
    </source>
</evidence>
<evidence type="ECO:0000256" key="5">
    <source>
        <dbReference type="ARBA" id="ARBA00022857"/>
    </source>
</evidence>
<dbReference type="GO" id="GO:0030148">
    <property type="term" value="P:sphingolipid biosynthetic process"/>
    <property type="evidence" value="ECO:0007669"/>
    <property type="project" value="InterPro"/>
</dbReference>
<evidence type="ECO:0000256" key="3">
    <source>
        <dbReference type="ARBA" id="ARBA00004991"/>
    </source>
</evidence>
<comment type="pathway">
    <text evidence="3">Sphingolipid metabolism.</text>
</comment>
<dbReference type="PRINTS" id="PR00081">
    <property type="entry name" value="GDHRDH"/>
</dbReference>
<evidence type="ECO:0000256" key="7">
    <source>
        <dbReference type="ARBA" id="ARBA00023002"/>
    </source>
</evidence>
<comment type="caution">
    <text evidence="13">The sequence shown here is derived from an EMBL/GenBank/DDBJ whole genome shotgun (WGS) entry which is preliminary data.</text>
</comment>
<evidence type="ECO:0000256" key="6">
    <source>
        <dbReference type="ARBA" id="ARBA00022919"/>
    </source>
</evidence>
<dbReference type="EC" id="1.1.1.102" evidence="9"/>
<accession>A0A9N9KXZ6</accession>
<dbReference type="PANTHER" id="PTHR43550">
    <property type="entry name" value="3-KETODIHYDROSPHINGOSINE REDUCTASE"/>
    <property type="match status" value="1"/>
</dbReference>
<keyword evidence="12" id="KW-0812">Transmembrane</keyword>
<evidence type="ECO:0000256" key="12">
    <source>
        <dbReference type="SAM" id="Phobius"/>
    </source>
</evidence>
<proteinExistence type="predicted"/>
<protein>
    <recommendedName>
        <fullName evidence="9">3-dehydrosphinganine reductase</fullName>
        <ecNumber evidence="9">1.1.1.102</ecNumber>
    </recommendedName>
</protein>
<dbReference type="InterPro" id="IPR045022">
    <property type="entry name" value="KDSR-like"/>
</dbReference>
<dbReference type="Proteomes" id="UP000696280">
    <property type="component" value="Unassembled WGS sequence"/>
</dbReference>
<comment type="pathway">
    <text evidence="2">Lipid metabolism; sphingolipid metabolism.</text>
</comment>
<dbReference type="GO" id="GO:0005789">
    <property type="term" value="C:endoplasmic reticulum membrane"/>
    <property type="evidence" value="ECO:0007669"/>
    <property type="project" value="TreeGrafter"/>
</dbReference>
<keyword evidence="14" id="KW-1185">Reference proteome</keyword>
<dbReference type="AlphaFoldDB" id="A0A9N9KXZ6"/>
<evidence type="ECO:0000313" key="13">
    <source>
        <dbReference type="EMBL" id="CAG8955554.1"/>
    </source>
</evidence>
<name>A0A9N9KXZ6_9HELO</name>
<comment type="catalytic activity">
    <reaction evidence="11">
        <text>sphinganine + NADP(+) = 3-oxosphinganine + NADPH + H(+)</text>
        <dbReference type="Rhea" id="RHEA:22640"/>
        <dbReference type="ChEBI" id="CHEBI:15378"/>
        <dbReference type="ChEBI" id="CHEBI:57783"/>
        <dbReference type="ChEBI" id="CHEBI:57817"/>
        <dbReference type="ChEBI" id="CHEBI:58299"/>
        <dbReference type="ChEBI" id="CHEBI:58349"/>
        <dbReference type="EC" id="1.1.1.102"/>
    </reaction>
    <physiologicalReaction direction="right-to-left" evidence="11">
        <dbReference type="Rhea" id="RHEA:22642"/>
    </physiologicalReaction>
</comment>
<evidence type="ECO:0000256" key="8">
    <source>
        <dbReference type="ARBA" id="ARBA00023098"/>
    </source>
</evidence>
<evidence type="ECO:0000256" key="10">
    <source>
        <dbReference type="ARBA" id="ARBA00044737"/>
    </source>
</evidence>